<evidence type="ECO:0000313" key="1">
    <source>
        <dbReference type="EMBL" id="KAF0419080.1"/>
    </source>
</evidence>
<evidence type="ECO:0000313" key="2">
    <source>
        <dbReference type="Proteomes" id="UP000439903"/>
    </source>
</evidence>
<dbReference type="EMBL" id="WTPW01001716">
    <property type="protein sequence ID" value="KAF0419080.1"/>
    <property type="molecule type" value="Genomic_DNA"/>
</dbReference>
<comment type="caution">
    <text evidence="1">The sequence shown here is derived from an EMBL/GenBank/DDBJ whole genome shotgun (WGS) entry which is preliminary data.</text>
</comment>
<dbReference type="OrthoDB" id="10426838at2759"/>
<accession>A0A8H3X6Q2</accession>
<dbReference type="AlphaFoldDB" id="A0A8H3X6Q2"/>
<keyword evidence="2" id="KW-1185">Reference proteome</keyword>
<dbReference type="Proteomes" id="UP000439903">
    <property type="component" value="Unassembled WGS sequence"/>
</dbReference>
<organism evidence="1 2">
    <name type="scientific">Gigaspora margarita</name>
    <dbReference type="NCBI Taxonomy" id="4874"/>
    <lineage>
        <taxon>Eukaryota</taxon>
        <taxon>Fungi</taxon>
        <taxon>Fungi incertae sedis</taxon>
        <taxon>Mucoromycota</taxon>
        <taxon>Glomeromycotina</taxon>
        <taxon>Glomeromycetes</taxon>
        <taxon>Diversisporales</taxon>
        <taxon>Gigasporaceae</taxon>
        <taxon>Gigaspora</taxon>
    </lineage>
</organism>
<reference evidence="1 2" key="1">
    <citation type="journal article" date="2019" name="Environ. Microbiol.">
        <title>At the nexus of three kingdoms: the genome of the mycorrhizal fungus Gigaspora margarita provides insights into plant, endobacterial and fungal interactions.</title>
        <authorList>
            <person name="Venice F."/>
            <person name="Ghignone S."/>
            <person name="Salvioli di Fossalunga A."/>
            <person name="Amselem J."/>
            <person name="Novero M."/>
            <person name="Xianan X."/>
            <person name="Sedzielewska Toro K."/>
            <person name="Morin E."/>
            <person name="Lipzen A."/>
            <person name="Grigoriev I.V."/>
            <person name="Henrissat B."/>
            <person name="Martin F.M."/>
            <person name="Bonfante P."/>
        </authorList>
    </citation>
    <scope>NUCLEOTIDE SEQUENCE [LARGE SCALE GENOMIC DNA]</scope>
    <source>
        <strain evidence="1 2">BEG34</strain>
    </source>
</reference>
<name>A0A8H3X6Q2_GIGMA</name>
<gene>
    <name evidence="1" type="ORF">F8M41_007200</name>
</gene>
<protein>
    <submittedName>
        <fullName evidence="1">Uncharacterized protein</fullName>
    </submittedName>
</protein>
<sequence>MYSQLINKMERKPEVTYDDIQHLFKIEKVTKQIDNYFAERRARYEKKADLLIPPGLYPPKSYECDVIRDDNTCKNIYNALKGKRFDEKGNLLTSDDNLIDESNLFGTLIYEGRKENSNSKLIEPPKPDKHDKNDLSNTVNFLTFSKHVRPLFTDCDDFNMSNLKGSKVIKFHIYEDVKEKSLRILRELKKRTMPPGVPWTDDHINLFSAWIYDGCRNDITSYMEPAWPSKYKAKMADGDLVKPADQVDLNFEDHIKPMFSKGHTKAMKKYFNLHEYIDVHRYKVEIFDHLSREENDIKLMPKNNPWPKNHVLLFYYWAIQGPNSKKDSNSEKTGPYKDNDENYQKMKRYCDQYLKYIEEGRRKSK</sequence>
<proteinExistence type="predicted"/>